<evidence type="ECO:0000313" key="2">
    <source>
        <dbReference type="EMBL" id="QBM23253.1"/>
    </source>
</evidence>
<dbReference type="InterPro" id="IPR035919">
    <property type="entry name" value="EAL_sf"/>
</dbReference>
<keyword evidence="3" id="KW-1185">Reference proteome</keyword>
<accession>A0A4P6WMG0</accession>
<evidence type="ECO:0000313" key="3">
    <source>
        <dbReference type="Proteomes" id="UP000293850"/>
    </source>
</evidence>
<evidence type="ECO:0000259" key="1">
    <source>
        <dbReference type="SMART" id="SM00052"/>
    </source>
</evidence>
<dbReference type="EMBL" id="CP037864">
    <property type="protein sequence ID" value="QBM23253.1"/>
    <property type="molecule type" value="Genomic_DNA"/>
</dbReference>
<dbReference type="SUPFAM" id="SSF141868">
    <property type="entry name" value="EAL domain-like"/>
    <property type="match status" value="1"/>
</dbReference>
<sequence>MMSTLINCATHRWLTDIEHFRLEPLIDLVENRIVGYEVLSKLRYERNPEKWFANVSGRQQVELLLQQVERVTDRIVDRCFYNLSIDGFMCLSQLDIDRIATFNSICIEISDASALKSLDDKTRYLFFKKLRSLRSYGVRIWVDDFTFADLVSLPEYNGNVDGIKIDKSEINSPALKNIIHSIKTVMENIPVLIEGVASENELITGIQSGADIAQGYFWKKENLIAI</sequence>
<dbReference type="InterPro" id="IPR001633">
    <property type="entry name" value="EAL_dom"/>
</dbReference>
<gene>
    <name evidence="2" type="ORF">E1B03_12780</name>
</gene>
<protein>
    <submittedName>
        <fullName evidence="2">EAL domain-containing protein</fullName>
    </submittedName>
</protein>
<dbReference type="Pfam" id="PF00563">
    <property type="entry name" value="EAL"/>
    <property type="match status" value="1"/>
</dbReference>
<feature type="domain" description="EAL" evidence="1">
    <location>
        <begin position="9"/>
        <end position="226"/>
    </location>
</feature>
<dbReference type="Gene3D" id="3.20.20.450">
    <property type="entry name" value="EAL domain"/>
    <property type="match status" value="1"/>
</dbReference>
<proteinExistence type="predicted"/>
<dbReference type="KEGG" id="cars:E1B03_12780"/>
<dbReference type="RefSeq" id="WP_133086324.1">
    <property type="nucleotide sequence ID" value="NZ_CP037864.1"/>
</dbReference>
<dbReference type="Proteomes" id="UP000293850">
    <property type="component" value="Chromosome"/>
</dbReference>
<organism evidence="2 3">
    <name type="scientific">Citrobacter arsenatis</name>
    <dbReference type="NCBI Taxonomy" id="2546350"/>
    <lineage>
        <taxon>Bacteria</taxon>
        <taxon>Pseudomonadati</taxon>
        <taxon>Pseudomonadota</taxon>
        <taxon>Gammaproteobacteria</taxon>
        <taxon>Enterobacterales</taxon>
        <taxon>Enterobacteriaceae</taxon>
        <taxon>Citrobacter</taxon>
    </lineage>
</organism>
<reference evidence="2 3" key="1">
    <citation type="submission" date="2019-03" db="EMBL/GenBank/DDBJ databases">
        <title>Complete genome sequence of an arsenate-respiring bacteria, Citrobacter sp. LY-1.</title>
        <authorList>
            <person name="Wang H."/>
            <person name="Liu Y."/>
            <person name="Li Q."/>
            <person name="Huang J."/>
        </authorList>
    </citation>
    <scope>NUCLEOTIDE SEQUENCE [LARGE SCALE GENOMIC DNA]</scope>
    <source>
        <strain evidence="2 3">LY-1</strain>
    </source>
</reference>
<dbReference type="SMART" id="SM00052">
    <property type="entry name" value="EAL"/>
    <property type="match status" value="1"/>
</dbReference>
<name>A0A4P6WMG0_9ENTR</name>
<dbReference type="AlphaFoldDB" id="A0A4P6WMG0"/>